<dbReference type="PANTHER" id="PTHR22930">
    <property type="match status" value="1"/>
</dbReference>
<dbReference type="AlphaFoldDB" id="A0A9Q0F5U0"/>
<proteinExistence type="predicted"/>
<dbReference type="InterPro" id="IPR058353">
    <property type="entry name" value="DUF8040"/>
</dbReference>
<sequence>MTTQTVERVTHSGKRTIQMESLARVERYKSRTSTSVISTPGVDFSLTNCIQKLEAIDDISEEVFVKAVGEFKNQDSREAFIAMSCNDLFILGHNIRHRVVADRFQHSTETVQRHFKQTIKALRKLGREIIKQDSTELPDHIVNNLIFYPWFHNCLGAIDGTHISAWAPAEKQASIILLMLGILVWQDFFPALEIKCIIYKNLMVGDVNLEVVKNFLTTDTYLKAHHPLCH</sequence>
<evidence type="ECO:0000313" key="3">
    <source>
        <dbReference type="Proteomes" id="UP001141552"/>
    </source>
</evidence>
<comment type="caution">
    <text evidence="2">The sequence shown here is derived from an EMBL/GenBank/DDBJ whole genome shotgun (WGS) entry which is preliminary data.</text>
</comment>
<dbReference type="PANTHER" id="PTHR22930:SF228">
    <property type="entry name" value="PROTEIN ALP1-LIKE"/>
    <property type="match status" value="1"/>
</dbReference>
<dbReference type="InterPro" id="IPR045249">
    <property type="entry name" value="HARBI1-like"/>
</dbReference>
<dbReference type="EMBL" id="JAKUCV010007117">
    <property type="protein sequence ID" value="KAJ4824675.1"/>
    <property type="molecule type" value="Genomic_DNA"/>
</dbReference>
<accession>A0A9Q0F5U0</accession>
<protein>
    <recommendedName>
        <fullName evidence="1">DUF8040 domain-containing protein</fullName>
    </recommendedName>
</protein>
<reference evidence="2" key="2">
    <citation type="journal article" date="2023" name="Plants (Basel)">
        <title>Annotation of the Turnera subulata (Passifloraceae) Draft Genome Reveals the S-Locus Evolved after the Divergence of Turneroideae from Passifloroideae in a Stepwise Manner.</title>
        <authorList>
            <person name="Henning P.M."/>
            <person name="Roalson E.H."/>
            <person name="Mir W."/>
            <person name="McCubbin A.G."/>
            <person name="Shore J.S."/>
        </authorList>
    </citation>
    <scope>NUCLEOTIDE SEQUENCE</scope>
    <source>
        <strain evidence="2">F60SS</strain>
    </source>
</reference>
<dbReference type="Pfam" id="PF26138">
    <property type="entry name" value="DUF8040"/>
    <property type="match status" value="1"/>
</dbReference>
<feature type="non-terminal residue" evidence="2">
    <location>
        <position position="1"/>
    </location>
</feature>
<reference evidence="2" key="1">
    <citation type="submission" date="2022-02" db="EMBL/GenBank/DDBJ databases">
        <authorList>
            <person name="Henning P.M."/>
            <person name="McCubbin A.G."/>
            <person name="Shore J.S."/>
        </authorList>
    </citation>
    <scope>NUCLEOTIDE SEQUENCE</scope>
    <source>
        <strain evidence="2">F60SS</strain>
        <tissue evidence="2">Leaves</tissue>
    </source>
</reference>
<evidence type="ECO:0000313" key="2">
    <source>
        <dbReference type="EMBL" id="KAJ4824675.1"/>
    </source>
</evidence>
<evidence type="ECO:0000259" key="1">
    <source>
        <dbReference type="Pfam" id="PF26138"/>
    </source>
</evidence>
<organism evidence="2 3">
    <name type="scientific">Turnera subulata</name>
    <dbReference type="NCBI Taxonomy" id="218843"/>
    <lineage>
        <taxon>Eukaryota</taxon>
        <taxon>Viridiplantae</taxon>
        <taxon>Streptophyta</taxon>
        <taxon>Embryophyta</taxon>
        <taxon>Tracheophyta</taxon>
        <taxon>Spermatophyta</taxon>
        <taxon>Magnoliopsida</taxon>
        <taxon>eudicotyledons</taxon>
        <taxon>Gunneridae</taxon>
        <taxon>Pentapetalae</taxon>
        <taxon>rosids</taxon>
        <taxon>fabids</taxon>
        <taxon>Malpighiales</taxon>
        <taxon>Passifloraceae</taxon>
        <taxon>Turnera</taxon>
    </lineage>
</organism>
<dbReference type="Proteomes" id="UP001141552">
    <property type="component" value="Unassembled WGS sequence"/>
</dbReference>
<feature type="domain" description="DUF8040" evidence="1">
    <location>
        <begin position="88"/>
        <end position="122"/>
    </location>
</feature>
<dbReference type="OrthoDB" id="686198at2759"/>
<keyword evidence="3" id="KW-1185">Reference proteome</keyword>
<name>A0A9Q0F5U0_9ROSI</name>
<gene>
    <name evidence="2" type="ORF">Tsubulata_006001</name>
</gene>